<keyword evidence="1" id="KW-1133">Transmembrane helix</keyword>
<protein>
    <recommendedName>
        <fullName evidence="4">O-antigen ligase</fullName>
    </recommendedName>
</protein>
<dbReference type="RefSeq" id="WP_214155775.1">
    <property type="nucleotide sequence ID" value="NZ_JAHBAY010000004.1"/>
</dbReference>
<name>A0ABS5TEF6_9ACTN</name>
<accession>A0ABS5TEF6</accession>
<keyword evidence="3" id="KW-1185">Reference proteome</keyword>
<proteinExistence type="predicted"/>
<dbReference type="Proteomes" id="UP001197247">
    <property type="component" value="Unassembled WGS sequence"/>
</dbReference>
<sequence length="405" mass="43548">MEPPTTADKAIRIVTVGTAVVGLPSPTTWNPLPLSIASLFYVLLLGIIVVGLLGPRVAYAQPYARGTFFLTASAYVTVKTVSLLLGATPASMADFIQAYKAYFFLVILTWFIGRGCFTLPALATTVRALLVITLLKYSVCMVAGGPRPAIWTENNFELMAIMGLTYLAFPALGARKSAWVGVLCLIVALSESRCSIIELGVCLLAIYFRPSSKTFAVRAVLLAAAGFLGDRVFTARMEAGGGGLNSTDRFQFWKIFVTESQSWSLREWLLGTPPLTPLSSGSCERLTSWSGLFSKSGVGDVCYSVALHMFALRAVIDQGILGLTFLLVFLWLGLRVSGASLRDRLALMGIGVANALSVSSFNSEYMLLPLAVAMGLQRRSVEAGERLSEAPARTRRAAELGELTT</sequence>
<evidence type="ECO:0008006" key="4">
    <source>
        <dbReference type="Google" id="ProtNLM"/>
    </source>
</evidence>
<feature type="transmembrane region" description="Helical" evidence="1">
    <location>
        <begin position="314"/>
        <end position="334"/>
    </location>
</feature>
<gene>
    <name evidence="2" type="ORF">KIH74_11115</name>
</gene>
<feature type="transmembrane region" description="Helical" evidence="1">
    <location>
        <begin position="32"/>
        <end position="54"/>
    </location>
</feature>
<keyword evidence="1" id="KW-0812">Transmembrane</keyword>
<keyword evidence="1" id="KW-0472">Membrane</keyword>
<comment type="caution">
    <text evidence="2">The sequence shown here is derived from an EMBL/GenBank/DDBJ whole genome shotgun (WGS) entry which is preliminary data.</text>
</comment>
<feature type="transmembrane region" description="Helical" evidence="1">
    <location>
        <begin position="102"/>
        <end position="135"/>
    </location>
</feature>
<dbReference type="EMBL" id="JAHBAY010000004">
    <property type="protein sequence ID" value="MBT0769473.1"/>
    <property type="molecule type" value="Genomic_DNA"/>
</dbReference>
<organism evidence="2 3">
    <name type="scientific">Kineosporia corallincola</name>
    <dbReference type="NCBI Taxonomy" id="2835133"/>
    <lineage>
        <taxon>Bacteria</taxon>
        <taxon>Bacillati</taxon>
        <taxon>Actinomycetota</taxon>
        <taxon>Actinomycetes</taxon>
        <taxon>Kineosporiales</taxon>
        <taxon>Kineosporiaceae</taxon>
        <taxon>Kineosporia</taxon>
    </lineage>
</organism>
<evidence type="ECO:0000313" key="3">
    <source>
        <dbReference type="Proteomes" id="UP001197247"/>
    </source>
</evidence>
<evidence type="ECO:0000256" key="1">
    <source>
        <dbReference type="SAM" id="Phobius"/>
    </source>
</evidence>
<feature type="transmembrane region" description="Helical" evidence="1">
    <location>
        <begin position="66"/>
        <end position="90"/>
    </location>
</feature>
<evidence type="ECO:0000313" key="2">
    <source>
        <dbReference type="EMBL" id="MBT0769473.1"/>
    </source>
</evidence>
<reference evidence="2 3" key="1">
    <citation type="submission" date="2021-05" db="EMBL/GenBank/DDBJ databases">
        <title>Kineosporia and Streptomyces sp. nov. two new marine actinobacteria isolated from Coral.</title>
        <authorList>
            <person name="Buangrab K."/>
            <person name="Sutthacheep M."/>
            <person name="Yeemin T."/>
            <person name="Harunari E."/>
            <person name="Igarashi Y."/>
            <person name="Kanchanasin P."/>
            <person name="Tanasupawat S."/>
            <person name="Phongsopitanun W."/>
        </authorList>
    </citation>
    <scope>NUCLEOTIDE SEQUENCE [LARGE SCALE GENOMIC DNA]</scope>
    <source>
        <strain evidence="2 3">J2-2</strain>
    </source>
</reference>